<dbReference type="OrthoDB" id="9803968at2"/>
<evidence type="ECO:0000259" key="1">
    <source>
        <dbReference type="Pfam" id="PF00501"/>
    </source>
</evidence>
<keyword evidence="3" id="KW-0436">Ligase</keyword>
<dbReference type="InterPro" id="IPR042099">
    <property type="entry name" value="ANL_N_sf"/>
</dbReference>
<dbReference type="AlphaFoldDB" id="A0A5K7Z8Z4"/>
<dbReference type="Proteomes" id="UP000427769">
    <property type="component" value="Chromosome"/>
</dbReference>
<dbReference type="InterPro" id="IPR020845">
    <property type="entry name" value="AMP-binding_CS"/>
</dbReference>
<dbReference type="GO" id="GO:0016877">
    <property type="term" value="F:ligase activity, forming carbon-sulfur bonds"/>
    <property type="evidence" value="ECO:0007669"/>
    <property type="project" value="UniProtKB-ARBA"/>
</dbReference>
<evidence type="ECO:0000259" key="2">
    <source>
        <dbReference type="Pfam" id="PF13193"/>
    </source>
</evidence>
<dbReference type="PANTHER" id="PTHR43767:SF10">
    <property type="entry name" value="SURFACTIN SYNTHASE SUBUNIT 1"/>
    <property type="match status" value="1"/>
</dbReference>
<proteinExistence type="predicted"/>
<organism evidence="3 4">
    <name type="scientific">Desulfosarcina widdelii</name>
    <dbReference type="NCBI Taxonomy" id="947919"/>
    <lineage>
        <taxon>Bacteria</taxon>
        <taxon>Pseudomonadati</taxon>
        <taxon>Thermodesulfobacteriota</taxon>
        <taxon>Desulfobacteria</taxon>
        <taxon>Desulfobacterales</taxon>
        <taxon>Desulfosarcinaceae</taxon>
        <taxon>Desulfosarcina</taxon>
    </lineage>
</organism>
<accession>A0A5K7Z8Z4</accession>
<reference evidence="3 4" key="1">
    <citation type="submission" date="2019-11" db="EMBL/GenBank/DDBJ databases">
        <title>Comparative genomics of hydrocarbon-degrading Desulfosarcina strains.</title>
        <authorList>
            <person name="Watanabe M."/>
            <person name="Kojima H."/>
            <person name="Fukui M."/>
        </authorList>
    </citation>
    <scope>NUCLEOTIDE SEQUENCE [LARGE SCALE GENOMIC DNA]</scope>
    <source>
        <strain evidence="3 4">PP31</strain>
    </source>
</reference>
<evidence type="ECO:0000313" key="4">
    <source>
        <dbReference type="Proteomes" id="UP000427769"/>
    </source>
</evidence>
<dbReference type="InterPro" id="IPR000873">
    <property type="entry name" value="AMP-dep_synth/lig_dom"/>
</dbReference>
<keyword evidence="4" id="KW-1185">Reference proteome</keyword>
<dbReference type="Gene3D" id="3.40.50.12780">
    <property type="entry name" value="N-terminal domain of ligase-like"/>
    <property type="match status" value="1"/>
</dbReference>
<dbReference type="Pfam" id="PF13193">
    <property type="entry name" value="AMP-binding_C"/>
    <property type="match status" value="1"/>
</dbReference>
<evidence type="ECO:0000313" key="3">
    <source>
        <dbReference type="EMBL" id="BBO72937.1"/>
    </source>
</evidence>
<feature type="domain" description="AMP-binding enzyme C-terminal" evidence="2">
    <location>
        <begin position="436"/>
        <end position="510"/>
    </location>
</feature>
<dbReference type="InterPro" id="IPR050237">
    <property type="entry name" value="ATP-dep_AMP-bd_enzyme"/>
</dbReference>
<sequence length="530" mass="58172">MLIHHFLENSTKRFPDKLAVIHEKTRATYGQVNAAADQLAAFLVNRSALKGGRVVILMENSFEYIVAYYGILKAGGVAVPLSTDLKPDGLNPLLAELEPTVIISSARFERLLQASDLNVPNLNTLIIQNPKLKWVCDNLSIFNFQQATSYKQPPIQNNPQPTNQFNQRTNETNLANIIYTSGSTGTPKGVMLTHGNIVANADSICQYLQLADSDIQMVVLPFFYVMGQSLLNTIFAVGGTLVLNNKFAFPATVINQMIEEKVTLFSGVPSTYAYLLHRSPLATNKKRLTNLRMVTQAGGHMARSIKTALRETLPARTQICIMYGATEASARLTWLDPHWFDQKIDSIGRAIPGVILKILDANGAEVPSGEKGEVVASGPNITRGYWMDPQATARVLDDHGYHTGDIGWRDEEGFIFLEGRKDNLLKVGGHRINPQEVEDALLATELAVEAAVVGVADELLGKRLSALVVPLNGDAAPEAILEKCAALLPKYKMPSELRFVRALPKNANGKVDRGRCLDVFTAEVQRTSRL</sequence>
<dbReference type="EMBL" id="AP021875">
    <property type="protein sequence ID" value="BBO72937.1"/>
    <property type="molecule type" value="Genomic_DNA"/>
</dbReference>
<protein>
    <submittedName>
        <fullName evidence="3">AMP-dependent ligase</fullName>
    </submittedName>
</protein>
<dbReference type="Gene3D" id="3.30.300.30">
    <property type="match status" value="1"/>
</dbReference>
<dbReference type="KEGG" id="dwd:DSCW_03540"/>
<dbReference type="SUPFAM" id="SSF56801">
    <property type="entry name" value="Acetyl-CoA synthetase-like"/>
    <property type="match status" value="1"/>
</dbReference>
<dbReference type="PANTHER" id="PTHR43767">
    <property type="entry name" value="LONG-CHAIN-FATTY-ACID--COA LIGASE"/>
    <property type="match status" value="1"/>
</dbReference>
<dbReference type="InterPro" id="IPR025110">
    <property type="entry name" value="AMP-bd_C"/>
</dbReference>
<name>A0A5K7Z8Z4_9BACT</name>
<feature type="domain" description="AMP-dependent synthetase/ligase" evidence="1">
    <location>
        <begin position="8"/>
        <end position="386"/>
    </location>
</feature>
<dbReference type="PROSITE" id="PS00455">
    <property type="entry name" value="AMP_BINDING"/>
    <property type="match status" value="1"/>
</dbReference>
<gene>
    <name evidence="3" type="ORF">DSCW_03540</name>
</gene>
<dbReference type="InterPro" id="IPR045851">
    <property type="entry name" value="AMP-bd_C_sf"/>
</dbReference>
<dbReference type="RefSeq" id="WP_155302097.1">
    <property type="nucleotide sequence ID" value="NZ_AP021875.1"/>
</dbReference>
<dbReference type="Pfam" id="PF00501">
    <property type="entry name" value="AMP-binding"/>
    <property type="match status" value="1"/>
</dbReference>